<evidence type="ECO:0000256" key="1">
    <source>
        <dbReference type="SAM" id="MobiDB-lite"/>
    </source>
</evidence>
<sequence>MPARSLPRMPLVLGPTGRPRDSGEIAEAGAGLRPVMQSDDQSGDTVAAGCLLLKTFQSGSFAT</sequence>
<dbReference type="EMBL" id="MLCA01000016">
    <property type="protein sequence ID" value="MEE7494280.1"/>
    <property type="molecule type" value="Genomic_DNA"/>
</dbReference>
<comment type="caution">
    <text evidence="2">The sequence shown here is derived from an EMBL/GenBank/DDBJ whole genome shotgun (WGS) entry which is preliminary data.</text>
</comment>
<gene>
    <name evidence="2" type="ORF">MOTC310_29235</name>
</gene>
<reference evidence="2 3" key="1">
    <citation type="journal article" date="2012" name="Genet. Mol. Biol.">
        <title>Analysis of 16S rRNA and mxaF genes revealing insights into Methylobacterium niche-specific plant association.</title>
        <authorList>
            <person name="Dourado M.N."/>
            <person name="Andreote F.D."/>
            <person name="Dini-Andreote F."/>
            <person name="Conti R."/>
            <person name="Araujo J.M."/>
            <person name="Araujo W.L."/>
        </authorList>
    </citation>
    <scope>NUCLEOTIDE SEQUENCE [LARGE SCALE GENOMIC DNA]</scope>
    <source>
        <strain evidence="2 3">TC3-10</strain>
    </source>
</reference>
<keyword evidence="3" id="KW-1185">Reference proteome</keyword>
<evidence type="ECO:0000313" key="2">
    <source>
        <dbReference type="EMBL" id="MEE7494280.1"/>
    </source>
</evidence>
<dbReference type="Proteomes" id="UP001355206">
    <property type="component" value="Unassembled WGS sequence"/>
</dbReference>
<name>A0ABU7TX65_9HYPH</name>
<protein>
    <submittedName>
        <fullName evidence="2">Uncharacterized protein</fullName>
    </submittedName>
</protein>
<organism evidence="2 3">
    <name type="scientific">Methylobacterium oryzae</name>
    <dbReference type="NCBI Taxonomy" id="334852"/>
    <lineage>
        <taxon>Bacteria</taxon>
        <taxon>Pseudomonadati</taxon>
        <taxon>Pseudomonadota</taxon>
        <taxon>Alphaproteobacteria</taxon>
        <taxon>Hyphomicrobiales</taxon>
        <taxon>Methylobacteriaceae</taxon>
        <taxon>Methylobacterium</taxon>
    </lineage>
</organism>
<accession>A0ABU7TX65</accession>
<proteinExistence type="predicted"/>
<evidence type="ECO:0000313" key="3">
    <source>
        <dbReference type="Proteomes" id="UP001355206"/>
    </source>
</evidence>
<feature type="region of interest" description="Disordered" evidence="1">
    <location>
        <begin position="1"/>
        <end position="24"/>
    </location>
</feature>